<evidence type="ECO:0000313" key="9">
    <source>
        <dbReference type="EMBL" id="MBN3320982.1"/>
    </source>
</evidence>
<accession>A0A8J7NWG4</accession>
<evidence type="ECO:0000313" key="10">
    <source>
        <dbReference type="Proteomes" id="UP000736164"/>
    </source>
</evidence>
<keyword evidence="3 7" id="KW-0349">Heme</keyword>
<keyword evidence="5" id="KW-0479">Metal-binding</keyword>
<dbReference type="PRINTS" id="PR00814">
    <property type="entry name" value="BETAHAEM"/>
</dbReference>
<sequence length="312" mass="34337">MVHWTAEERQAIASVWEKISLESVGSQAIARLLIVYPWTQRYFSSFGNLSSAAAILGNPKVKHHGKTVLTALGQAVKNMDNIKATFSKLSELHSEKLHVDPGNFRMLGETLIIVLAAELGAEFTPTVQAAWQKLLSVVNSALSRQMVHWSDEERKAITSIWGKVDVETAGHQALARLLIVYPWTQRYFSSFGNLSSAAAILGNPKVKHHGKTVLTALGDAVKNMDNIKATFSKLSELHSEKLHVDPENFRVQRALSSRLTCALSRVLVFQLLGETLVIVLAGQFGAEFTPAVQAAWQKLLAVSISALSMQYH</sequence>
<feature type="non-terminal residue" evidence="9">
    <location>
        <position position="1"/>
    </location>
</feature>
<evidence type="ECO:0000256" key="2">
    <source>
        <dbReference type="ARBA" id="ARBA00022448"/>
    </source>
</evidence>
<dbReference type="GO" id="GO:0043177">
    <property type="term" value="F:organic acid binding"/>
    <property type="evidence" value="ECO:0007669"/>
    <property type="project" value="TreeGrafter"/>
</dbReference>
<evidence type="ECO:0000256" key="3">
    <source>
        <dbReference type="ARBA" id="ARBA00022617"/>
    </source>
</evidence>
<dbReference type="GO" id="GO:0004601">
    <property type="term" value="F:peroxidase activity"/>
    <property type="evidence" value="ECO:0007669"/>
    <property type="project" value="TreeGrafter"/>
</dbReference>
<name>A0A8J7NWG4_ATRSP</name>
<dbReference type="GO" id="GO:0005344">
    <property type="term" value="F:oxygen carrier activity"/>
    <property type="evidence" value="ECO:0007669"/>
    <property type="project" value="UniProtKB-KW"/>
</dbReference>
<keyword evidence="6" id="KW-0408">Iron</keyword>
<keyword evidence="10" id="KW-1185">Reference proteome</keyword>
<protein>
    <submittedName>
        <fullName evidence="9">HBE protein</fullName>
    </submittedName>
</protein>
<gene>
    <name evidence="9" type="primary">Hbe1</name>
    <name evidence="9" type="ORF">GTO95_0002908</name>
</gene>
<dbReference type="InterPro" id="IPR050056">
    <property type="entry name" value="Hemoglobin_oxygen_transport"/>
</dbReference>
<evidence type="ECO:0000256" key="1">
    <source>
        <dbReference type="ARBA" id="ARBA00008705"/>
    </source>
</evidence>
<keyword evidence="2 7" id="KW-0813">Transport</keyword>
<feature type="domain" description="Globin" evidence="8">
    <location>
        <begin position="3"/>
        <end position="147"/>
    </location>
</feature>
<dbReference type="InterPro" id="IPR000971">
    <property type="entry name" value="Globin"/>
</dbReference>
<reference evidence="9" key="1">
    <citation type="journal article" date="2021" name="Cell">
        <title>Tracing the genetic footprints of vertebrate landing in non-teleost ray-finned fishes.</title>
        <authorList>
            <person name="Bi X."/>
            <person name="Wang K."/>
            <person name="Yang L."/>
            <person name="Pan H."/>
            <person name="Jiang H."/>
            <person name="Wei Q."/>
            <person name="Fang M."/>
            <person name="Yu H."/>
            <person name="Zhu C."/>
            <person name="Cai Y."/>
            <person name="He Y."/>
            <person name="Gan X."/>
            <person name="Zeng H."/>
            <person name="Yu D."/>
            <person name="Zhu Y."/>
            <person name="Jiang H."/>
            <person name="Qiu Q."/>
            <person name="Yang H."/>
            <person name="Zhang Y.E."/>
            <person name="Wang W."/>
            <person name="Zhu M."/>
            <person name="He S."/>
            <person name="Zhang G."/>
        </authorList>
    </citation>
    <scope>NUCLEOTIDE SEQUENCE</scope>
    <source>
        <strain evidence="9">Allg_001</strain>
    </source>
</reference>
<evidence type="ECO:0000256" key="7">
    <source>
        <dbReference type="RuleBase" id="RU000356"/>
    </source>
</evidence>
<evidence type="ECO:0000256" key="5">
    <source>
        <dbReference type="ARBA" id="ARBA00022723"/>
    </source>
</evidence>
<dbReference type="GO" id="GO:0019825">
    <property type="term" value="F:oxygen binding"/>
    <property type="evidence" value="ECO:0007669"/>
    <property type="project" value="InterPro"/>
</dbReference>
<evidence type="ECO:0000259" key="8">
    <source>
        <dbReference type="PROSITE" id="PS01033"/>
    </source>
</evidence>
<evidence type="ECO:0000256" key="4">
    <source>
        <dbReference type="ARBA" id="ARBA00022621"/>
    </source>
</evidence>
<dbReference type="CDD" id="cd08925">
    <property type="entry name" value="Hb-beta-like"/>
    <property type="match status" value="2"/>
</dbReference>
<keyword evidence="4 7" id="KW-0561">Oxygen transport</keyword>
<evidence type="ECO:0000256" key="6">
    <source>
        <dbReference type="ARBA" id="ARBA00023004"/>
    </source>
</evidence>
<dbReference type="GO" id="GO:0042744">
    <property type="term" value="P:hydrogen peroxide catabolic process"/>
    <property type="evidence" value="ECO:0007669"/>
    <property type="project" value="TreeGrafter"/>
</dbReference>
<dbReference type="Gene3D" id="1.10.490.10">
    <property type="entry name" value="Globins"/>
    <property type="match status" value="2"/>
</dbReference>
<dbReference type="InterPro" id="IPR009050">
    <property type="entry name" value="Globin-like_sf"/>
</dbReference>
<comment type="caution">
    <text evidence="9">The sequence shown here is derived from an EMBL/GenBank/DDBJ whole genome shotgun (WGS) entry which is preliminary data.</text>
</comment>
<dbReference type="GO" id="GO:0031838">
    <property type="term" value="C:haptoglobin-hemoglobin complex"/>
    <property type="evidence" value="ECO:0007669"/>
    <property type="project" value="TreeGrafter"/>
</dbReference>
<dbReference type="GO" id="GO:0072562">
    <property type="term" value="C:blood microparticle"/>
    <property type="evidence" value="ECO:0007669"/>
    <property type="project" value="TreeGrafter"/>
</dbReference>
<comment type="similarity">
    <text evidence="1 7">Belongs to the globin family.</text>
</comment>
<dbReference type="GO" id="GO:0020037">
    <property type="term" value="F:heme binding"/>
    <property type="evidence" value="ECO:0007669"/>
    <property type="project" value="InterPro"/>
</dbReference>
<dbReference type="PROSITE" id="PS01033">
    <property type="entry name" value="GLOBIN"/>
    <property type="match status" value="2"/>
</dbReference>
<feature type="non-terminal residue" evidence="9">
    <location>
        <position position="312"/>
    </location>
</feature>
<dbReference type="Pfam" id="PF00042">
    <property type="entry name" value="Globin"/>
    <property type="match status" value="3"/>
</dbReference>
<organism evidence="9 10">
    <name type="scientific">Atractosteus spatula</name>
    <name type="common">Alligator gar</name>
    <name type="synonym">Lepisosteus spatula</name>
    <dbReference type="NCBI Taxonomy" id="7917"/>
    <lineage>
        <taxon>Eukaryota</taxon>
        <taxon>Metazoa</taxon>
        <taxon>Chordata</taxon>
        <taxon>Craniata</taxon>
        <taxon>Vertebrata</taxon>
        <taxon>Euteleostomi</taxon>
        <taxon>Actinopterygii</taxon>
        <taxon>Neopterygii</taxon>
        <taxon>Holostei</taxon>
        <taxon>Semionotiformes</taxon>
        <taxon>Lepisosteidae</taxon>
        <taxon>Atractosteus</taxon>
    </lineage>
</organism>
<dbReference type="PANTHER" id="PTHR11442">
    <property type="entry name" value="HEMOGLOBIN FAMILY MEMBER"/>
    <property type="match status" value="1"/>
</dbReference>
<proteinExistence type="inferred from homology"/>
<dbReference type="InterPro" id="IPR012292">
    <property type="entry name" value="Globin/Proto"/>
</dbReference>
<dbReference type="GO" id="GO:0046872">
    <property type="term" value="F:metal ion binding"/>
    <property type="evidence" value="ECO:0007669"/>
    <property type="project" value="UniProtKB-KW"/>
</dbReference>
<dbReference type="EMBL" id="JAAWVO010053056">
    <property type="protein sequence ID" value="MBN3320982.1"/>
    <property type="molecule type" value="Genomic_DNA"/>
</dbReference>
<dbReference type="AlphaFoldDB" id="A0A8J7NWG4"/>
<dbReference type="SUPFAM" id="SSF46458">
    <property type="entry name" value="Globin-like"/>
    <property type="match status" value="2"/>
</dbReference>
<dbReference type="InterPro" id="IPR002337">
    <property type="entry name" value="Hemoglobin_b"/>
</dbReference>
<dbReference type="Proteomes" id="UP000736164">
    <property type="component" value="Unassembled WGS sequence"/>
</dbReference>
<dbReference type="PANTHER" id="PTHR11442:SF7">
    <property type="entry name" value="HEMOGLOBIN SUBUNIT EPSILON"/>
    <property type="match status" value="1"/>
</dbReference>
<feature type="domain" description="Globin" evidence="8">
    <location>
        <begin position="148"/>
        <end position="312"/>
    </location>
</feature>
<dbReference type="FunFam" id="1.10.490.10:FF:000001">
    <property type="entry name" value="Hemoglobin subunit beta"/>
    <property type="match status" value="1"/>
</dbReference>
<dbReference type="GO" id="GO:0005833">
    <property type="term" value="C:hemoglobin complex"/>
    <property type="evidence" value="ECO:0007669"/>
    <property type="project" value="InterPro"/>
</dbReference>
<dbReference type="GO" id="GO:0031720">
    <property type="term" value="F:haptoglobin binding"/>
    <property type="evidence" value="ECO:0007669"/>
    <property type="project" value="TreeGrafter"/>
</dbReference>